<evidence type="ECO:0000256" key="3">
    <source>
        <dbReference type="SAM" id="MobiDB-lite"/>
    </source>
</evidence>
<dbReference type="InterPro" id="IPR037446">
    <property type="entry name" value="His_Pase_VIP1"/>
</dbReference>
<dbReference type="PANTHER" id="PTHR12750">
    <property type="entry name" value="DIPHOSPHOINOSITOL PENTAKISPHOSPHATE KINASE"/>
    <property type="match status" value="1"/>
</dbReference>
<feature type="region of interest" description="Disordered" evidence="3">
    <location>
        <begin position="104"/>
        <end position="186"/>
    </location>
</feature>
<organism evidence="5 6">
    <name type="scientific">Zizania palustris</name>
    <name type="common">Northern wild rice</name>
    <dbReference type="NCBI Taxonomy" id="103762"/>
    <lineage>
        <taxon>Eukaryota</taxon>
        <taxon>Viridiplantae</taxon>
        <taxon>Streptophyta</taxon>
        <taxon>Embryophyta</taxon>
        <taxon>Tracheophyta</taxon>
        <taxon>Spermatophyta</taxon>
        <taxon>Magnoliopsida</taxon>
        <taxon>Liliopsida</taxon>
        <taxon>Poales</taxon>
        <taxon>Poaceae</taxon>
        <taxon>BOP clade</taxon>
        <taxon>Oryzoideae</taxon>
        <taxon>Oryzeae</taxon>
        <taxon>Zizaniinae</taxon>
        <taxon>Zizania</taxon>
    </lineage>
</organism>
<dbReference type="PANTHER" id="PTHR12750:SF9">
    <property type="entry name" value="INOSITOL HEXAKISPHOSPHATE AND DIPHOSPHOINOSITOL-PENTAKISPHOSPHATE KINASE"/>
    <property type="match status" value="1"/>
</dbReference>
<feature type="domain" description="VIP1 N-terminal" evidence="4">
    <location>
        <begin position="12"/>
        <end position="66"/>
    </location>
</feature>
<evidence type="ECO:0000313" key="6">
    <source>
        <dbReference type="Proteomes" id="UP000729402"/>
    </source>
</evidence>
<accession>A0A8J5VDQ1</accession>
<evidence type="ECO:0000256" key="2">
    <source>
        <dbReference type="ARBA" id="ARBA00034629"/>
    </source>
</evidence>
<feature type="compositionally biased region" description="Low complexity" evidence="3">
    <location>
        <begin position="161"/>
        <end position="174"/>
    </location>
</feature>
<dbReference type="InterPro" id="IPR040557">
    <property type="entry name" value="VIP1_N"/>
</dbReference>
<reference evidence="5" key="2">
    <citation type="submission" date="2021-02" db="EMBL/GenBank/DDBJ databases">
        <authorList>
            <person name="Kimball J.A."/>
            <person name="Haas M.W."/>
            <person name="Macchietto M."/>
            <person name="Kono T."/>
            <person name="Duquette J."/>
            <person name="Shao M."/>
        </authorList>
    </citation>
    <scope>NUCLEOTIDE SEQUENCE</scope>
    <source>
        <tissue evidence="5">Fresh leaf tissue</tissue>
    </source>
</reference>
<dbReference type="EMBL" id="JAAALK010000286">
    <property type="protein sequence ID" value="KAG8062235.1"/>
    <property type="molecule type" value="Genomic_DNA"/>
</dbReference>
<dbReference type="GO" id="GO:0033857">
    <property type="term" value="F:5-diphosphoinositol pentakisphosphate 1-kinase activity"/>
    <property type="evidence" value="ECO:0007669"/>
    <property type="project" value="TreeGrafter"/>
</dbReference>
<gene>
    <name evidence="5" type="ORF">GUJ93_ZPchr0003g16550</name>
</gene>
<dbReference type="OrthoDB" id="18042at2759"/>
<dbReference type="GO" id="GO:0000828">
    <property type="term" value="F:inositol hexakisphosphate kinase activity"/>
    <property type="evidence" value="ECO:0007669"/>
    <property type="project" value="TreeGrafter"/>
</dbReference>
<dbReference type="AlphaFoldDB" id="A0A8J5VDQ1"/>
<dbReference type="Pfam" id="PF18086">
    <property type="entry name" value="PPIP5K2_N"/>
    <property type="match status" value="1"/>
</dbReference>
<dbReference type="GO" id="GO:0032958">
    <property type="term" value="P:inositol phosphate biosynthetic process"/>
    <property type="evidence" value="ECO:0007669"/>
    <property type="project" value="TreeGrafter"/>
</dbReference>
<comment type="catalytic activity">
    <reaction evidence="2">
        <text>1D-myo-inositol hexakisphosphate + ATP = 1-diphospho-1D-myo-inositol 2,3,4,5,6-pentakisphosphate + ADP</text>
        <dbReference type="Rhea" id="RHEA:37459"/>
        <dbReference type="ChEBI" id="CHEBI:30616"/>
        <dbReference type="ChEBI" id="CHEBI:58130"/>
        <dbReference type="ChEBI" id="CHEBI:74946"/>
        <dbReference type="ChEBI" id="CHEBI:456216"/>
        <dbReference type="EC" id="2.7.4.24"/>
    </reaction>
    <physiologicalReaction direction="left-to-right" evidence="2">
        <dbReference type="Rhea" id="RHEA:37460"/>
    </physiologicalReaction>
</comment>
<proteinExistence type="predicted"/>
<sequence length="186" mass="19494">MVVEENGGGGRITIGVCVMVKKVGISAVLVFCSPMEQILERLRAFGEFEIIIFGDKVILEDPIEMYVMTTQPMKMTTLPFTLPCVLFKALFEPPTEASLLAAARSHPAGARSRPAAHSEPPAFNRSESPTIQVVPPVAQSPLPPIARSLPPAARPSPGATPPLLGAPSPALGASCCPPKATSSPST</sequence>
<evidence type="ECO:0000259" key="4">
    <source>
        <dbReference type="Pfam" id="PF18086"/>
    </source>
</evidence>
<comment type="catalytic activity">
    <reaction evidence="1">
        <text>5-diphospho-1D-myo-inositol 1,2,3,4,6-pentakisphosphate + ATP + H(+) = 1,5-bis(diphospho)-1D-myo-inositol 2,3,4,6-tetrakisphosphate + ADP</text>
        <dbReference type="Rhea" id="RHEA:10276"/>
        <dbReference type="ChEBI" id="CHEBI:15378"/>
        <dbReference type="ChEBI" id="CHEBI:30616"/>
        <dbReference type="ChEBI" id="CHEBI:58628"/>
        <dbReference type="ChEBI" id="CHEBI:77983"/>
        <dbReference type="ChEBI" id="CHEBI:456216"/>
        <dbReference type="EC" id="2.7.4.24"/>
    </reaction>
    <physiologicalReaction direction="left-to-right" evidence="1">
        <dbReference type="Rhea" id="RHEA:10277"/>
    </physiologicalReaction>
</comment>
<protein>
    <recommendedName>
        <fullName evidence="4">VIP1 N-terminal domain-containing protein</fullName>
    </recommendedName>
</protein>
<keyword evidence="6" id="KW-1185">Reference proteome</keyword>
<reference evidence="5" key="1">
    <citation type="journal article" date="2021" name="bioRxiv">
        <title>Whole Genome Assembly and Annotation of Northern Wild Rice, Zizania palustris L., Supports a Whole Genome Duplication in the Zizania Genus.</title>
        <authorList>
            <person name="Haas M."/>
            <person name="Kono T."/>
            <person name="Macchietto M."/>
            <person name="Millas R."/>
            <person name="McGilp L."/>
            <person name="Shao M."/>
            <person name="Duquette J."/>
            <person name="Hirsch C.N."/>
            <person name="Kimball J."/>
        </authorList>
    </citation>
    <scope>NUCLEOTIDE SEQUENCE</scope>
    <source>
        <tissue evidence="5">Fresh leaf tissue</tissue>
    </source>
</reference>
<evidence type="ECO:0000313" key="5">
    <source>
        <dbReference type="EMBL" id="KAG8062235.1"/>
    </source>
</evidence>
<evidence type="ECO:0000256" key="1">
    <source>
        <dbReference type="ARBA" id="ARBA00033696"/>
    </source>
</evidence>
<dbReference type="GO" id="GO:0006020">
    <property type="term" value="P:inositol metabolic process"/>
    <property type="evidence" value="ECO:0007669"/>
    <property type="project" value="TreeGrafter"/>
</dbReference>
<name>A0A8J5VDQ1_ZIZPA</name>
<comment type="caution">
    <text evidence="5">The sequence shown here is derived from an EMBL/GenBank/DDBJ whole genome shotgun (WGS) entry which is preliminary data.</text>
</comment>
<dbReference type="Proteomes" id="UP000729402">
    <property type="component" value="Unassembled WGS sequence"/>
</dbReference>